<keyword evidence="3" id="KW-1185">Reference proteome</keyword>
<name>A0A5B8WB64_9SPHI</name>
<dbReference type="Gene3D" id="3.40.50.1820">
    <property type="entry name" value="alpha/beta hydrolase"/>
    <property type="match status" value="1"/>
</dbReference>
<proteinExistence type="predicted"/>
<dbReference type="RefSeq" id="WP_147060384.1">
    <property type="nucleotide sequence ID" value="NZ_CP042437.1"/>
</dbReference>
<dbReference type="Pfam" id="PF12697">
    <property type="entry name" value="Abhydrolase_6"/>
    <property type="match status" value="1"/>
</dbReference>
<reference evidence="2 3" key="1">
    <citation type="journal article" date="2013" name="J. Microbiol.">
        <title>Mucilaginibacter ginsenosidivorax sp. nov., with ginsenoside converting activity isolated from sediment.</title>
        <authorList>
            <person name="Kim J.K."/>
            <person name="Choi T.E."/>
            <person name="Liu Q.M."/>
            <person name="Park H.Y."/>
            <person name="Yi T.H."/>
            <person name="Yoon M.H."/>
            <person name="Kim S.C."/>
            <person name="Im W.T."/>
        </authorList>
    </citation>
    <scope>NUCLEOTIDE SEQUENCE [LARGE SCALE GENOMIC DNA]</scope>
    <source>
        <strain evidence="2 3">KHI28</strain>
    </source>
</reference>
<dbReference type="KEGG" id="mgk:FSB76_30770"/>
<accession>A0A5B8WB64</accession>
<dbReference type="Proteomes" id="UP000321362">
    <property type="component" value="Chromosome"/>
</dbReference>
<evidence type="ECO:0000313" key="2">
    <source>
        <dbReference type="EMBL" id="QEC80126.1"/>
    </source>
</evidence>
<sequence length="216" mass="24166">MGRIYIIPGLGADTRIYKNIDLHDHEVIHINWIEPSKNDTLAIYAQKLIYQYNIKPGSVVIGNSLGGMLAVEIAKIVPMEKVILISSIKTSGEAPGYFSFFRNVPVQKLISGKLMTSMGSMIRPLFGRMAKADATVFMEMLKGTSPVFIEWAMSAILAWKNDIIPANIYHITGDKDLIFDYKKIKDATIVKGGTHIMIFDKATEINKLLEPILHQQ</sequence>
<dbReference type="InterPro" id="IPR029058">
    <property type="entry name" value="AB_hydrolase_fold"/>
</dbReference>
<evidence type="ECO:0000313" key="3">
    <source>
        <dbReference type="Proteomes" id="UP000321362"/>
    </source>
</evidence>
<dbReference type="SUPFAM" id="SSF53474">
    <property type="entry name" value="alpha/beta-Hydrolases"/>
    <property type="match status" value="1"/>
</dbReference>
<evidence type="ECO:0000259" key="1">
    <source>
        <dbReference type="Pfam" id="PF12697"/>
    </source>
</evidence>
<feature type="domain" description="AB hydrolase-1" evidence="1">
    <location>
        <begin position="50"/>
        <end position="205"/>
    </location>
</feature>
<dbReference type="OrthoDB" id="659408at2"/>
<keyword evidence="2" id="KW-0378">Hydrolase</keyword>
<protein>
    <submittedName>
        <fullName evidence="2">Alpha/beta hydrolase</fullName>
    </submittedName>
</protein>
<dbReference type="AlphaFoldDB" id="A0A5B8WB64"/>
<dbReference type="EMBL" id="CP042437">
    <property type="protein sequence ID" value="QEC80126.1"/>
    <property type="molecule type" value="Genomic_DNA"/>
</dbReference>
<organism evidence="2 3">
    <name type="scientific">Mucilaginibacter ginsenosidivorax</name>
    <dbReference type="NCBI Taxonomy" id="862126"/>
    <lineage>
        <taxon>Bacteria</taxon>
        <taxon>Pseudomonadati</taxon>
        <taxon>Bacteroidota</taxon>
        <taxon>Sphingobacteriia</taxon>
        <taxon>Sphingobacteriales</taxon>
        <taxon>Sphingobacteriaceae</taxon>
        <taxon>Mucilaginibacter</taxon>
    </lineage>
</organism>
<dbReference type="GO" id="GO:0016787">
    <property type="term" value="F:hydrolase activity"/>
    <property type="evidence" value="ECO:0007669"/>
    <property type="project" value="UniProtKB-KW"/>
</dbReference>
<gene>
    <name evidence="2" type="ORF">FSB76_30770</name>
</gene>
<dbReference type="InterPro" id="IPR000073">
    <property type="entry name" value="AB_hydrolase_1"/>
</dbReference>